<dbReference type="EMBL" id="RAWI01000476">
    <property type="protein sequence ID" value="RKH92492.1"/>
    <property type="molecule type" value="Genomic_DNA"/>
</dbReference>
<proteinExistence type="predicted"/>
<sequence>MRVASATFRLLALLSAGLSGPAFAQGASPATPPP</sequence>
<evidence type="ECO:0000313" key="2">
    <source>
        <dbReference type="EMBL" id="RKH92492.1"/>
    </source>
</evidence>
<comment type="caution">
    <text evidence="2">The sequence shown here is derived from an EMBL/GenBank/DDBJ whole genome shotgun (WGS) entry which is preliminary data.</text>
</comment>
<feature type="non-terminal residue" evidence="2">
    <location>
        <position position="34"/>
    </location>
</feature>
<evidence type="ECO:0000313" key="3">
    <source>
        <dbReference type="Proteomes" id="UP000278907"/>
    </source>
</evidence>
<feature type="chain" id="PRO_5046878219" evidence="1">
    <location>
        <begin position="25"/>
        <end position="34"/>
    </location>
</feature>
<name>A0ABX9Q771_9BACT</name>
<dbReference type="Proteomes" id="UP000278907">
    <property type="component" value="Unassembled WGS sequence"/>
</dbReference>
<keyword evidence="3" id="KW-1185">Reference proteome</keyword>
<evidence type="ECO:0000256" key="1">
    <source>
        <dbReference type="SAM" id="SignalP"/>
    </source>
</evidence>
<protein>
    <submittedName>
        <fullName evidence="2">Dihydrolipoamide acetyltransferase</fullName>
    </submittedName>
</protein>
<gene>
    <name evidence="2" type="ORF">D7Y13_36530</name>
</gene>
<organism evidence="2 3">
    <name type="scientific">Corallococcus praedator</name>
    <dbReference type="NCBI Taxonomy" id="2316724"/>
    <lineage>
        <taxon>Bacteria</taxon>
        <taxon>Pseudomonadati</taxon>
        <taxon>Myxococcota</taxon>
        <taxon>Myxococcia</taxon>
        <taxon>Myxococcales</taxon>
        <taxon>Cystobacterineae</taxon>
        <taxon>Myxococcaceae</taxon>
        <taxon>Corallococcus</taxon>
    </lineage>
</organism>
<accession>A0ABX9Q771</accession>
<reference evidence="2 3" key="1">
    <citation type="submission" date="2018-09" db="EMBL/GenBank/DDBJ databases">
        <authorList>
            <person name="Livingstone P.G."/>
            <person name="Whitworth D.E."/>
        </authorList>
    </citation>
    <scope>NUCLEOTIDE SEQUENCE [LARGE SCALE GENOMIC DNA]</scope>
    <source>
        <strain evidence="2 3">CA031B</strain>
    </source>
</reference>
<keyword evidence="1" id="KW-0732">Signal</keyword>
<feature type="signal peptide" evidence="1">
    <location>
        <begin position="1"/>
        <end position="24"/>
    </location>
</feature>